<dbReference type="InterPro" id="IPR000515">
    <property type="entry name" value="MetI-like"/>
</dbReference>
<keyword evidence="4 7" id="KW-0812">Transmembrane</keyword>
<accession>A0A831WYD9</accession>
<dbReference type="PANTHER" id="PTHR32243">
    <property type="entry name" value="MALTOSE TRANSPORT SYSTEM PERMEASE-RELATED"/>
    <property type="match status" value="1"/>
</dbReference>
<dbReference type="AlphaFoldDB" id="A0A831WYD9"/>
<dbReference type="GO" id="GO:0005886">
    <property type="term" value="C:plasma membrane"/>
    <property type="evidence" value="ECO:0007669"/>
    <property type="project" value="UniProtKB-SubCell"/>
</dbReference>
<sequence length="304" mass="32999">MKVGAPNGGGRSVSIRKRVLLYGAALLLLFWFLGPILWLVSASFQLDNELFSVPPHWIPHNPTLDNYTFLITREPPPVYQGAEMGRRASGEALSAIPALKNSLVVAGSVMVLNLALSALAAYPFSRLRFAGKDFILGFIVTSRLIPAIAVAIPFFAIVQRLGLLDTKLALILVYLAFTLPFTIWFLIKYFDFVPPEIEEAALVDGCNRLQALLRIVLPLSLPGLAATGAFAFMLAYSEFLFAVLLTRTMASKTVPVVLSAAAINFDVSYALASTAVVIAILPPIVLALLFRNYVLRGLSTAFGQ</sequence>
<dbReference type="GO" id="GO:0055085">
    <property type="term" value="P:transmembrane transport"/>
    <property type="evidence" value="ECO:0007669"/>
    <property type="project" value="InterPro"/>
</dbReference>
<evidence type="ECO:0000256" key="7">
    <source>
        <dbReference type="RuleBase" id="RU363032"/>
    </source>
</evidence>
<comment type="subcellular location">
    <subcellularLocation>
        <location evidence="1 7">Cell membrane</location>
        <topology evidence="1 7">Multi-pass membrane protein</topology>
    </subcellularLocation>
</comment>
<feature type="transmembrane region" description="Helical" evidence="7">
    <location>
        <begin position="168"/>
        <end position="190"/>
    </location>
</feature>
<feature type="transmembrane region" description="Helical" evidence="7">
    <location>
        <begin position="134"/>
        <end position="156"/>
    </location>
</feature>
<dbReference type="InterPro" id="IPR035906">
    <property type="entry name" value="MetI-like_sf"/>
</dbReference>
<protein>
    <submittedName>
        <fullName evidence="9">Carbohydrate ABC transporter permease</fullName>
    </submittedName>
</protein>
<evidence type="ECO:0000256" key="2">
    <source>
        <dbReference type="ARBA" id="ARBA00022448"/>
    </source>
</evidence>
<evidence type="ECO:0000256" key="3">
    <source>
        <dbReference type="ARBA" id="ARBA00022475"/>
    </source>
</evidence>
<dbReference type="EMBL" id="DSIY01000118">
    <property type="protein sequence ID" value="HEG90788.1"/>
    <property type="molecule type" value="Genomic_DNA"/>
</dbReference>
<dbReference type="SUPFAM" id="SSF161098">
    <property type="entry name" value="MetI-like"/>
    <property type="match status" value="1"/>
</dbReference>
<comment type="caution">
    <text evidence="9">The sequence shown here is derived from an EMBL/GenBank/DDBJ whole genome shotgun (WGS) entry which is preliminary data.</text>
</comment>
<feature type="transmembrane region" description="Helical" evidence="7">
    <location>
        <begin position="211"/>
        <end position="236"/>
    </location>
</feature>
<keyword evidence="3" id="KW-1003">Cell membrane</keyword>
<dbReference type="PROSITE" id="PS50928">
    <property type="entry name" value="ABC_TM1"/>
    <property type="match status" value="1"/>
</dbReference>
<evidence type="ECO:0000259" key="8">
    <source>
        <dbReference type="PROSITE" id="PS50928"/>
    </source>
</evidence>
<keyword evidence="2 7" id="KW-0813">Transport</keyword>
<dbReference type="CDD" id="cd06261">
    <property type="entry name" value="TM_PBP2"/>
    <property type="match status" value="1"/>
</dbReference>
<proteinExistence type="inferred from homology"/>
<dbReference type="PANTHER" id="PTHR32243:SF18">
    <property type="entry name" value="INNER MEMBRANE ABC TRANSPORTER PERMEASE PROTEIN YCJP"/>
    <property type="match status" value="1"/>
</dbReference>
<feature type="domain" description="ABC transmembrane type-1" evidence="8">
    <location>
        <begin position="99"/>
        <end position="290"/>
    </location>
</feature>
<feature type="transmembrane region" description="Helical" evidence="7">
    <location>
        <begin position="267"/>
        <end position="290"/>
    </location>
</feature>
<gene>
    <name evidence="9" type="ORF">ENP34_05015</name>
</gene>
<organism evidence="9">
    <name type="scientific">Thermorudis peleae</name>
    <dbReference type="NCBI Taxonomy" id="1382356"/>
    <lineage>
        <taxon>Bacteria</taxon>
        <taxon>Pseudomonadati</taxon>
        <taxon>Thermomicrobiota</taxon>
        <taxon>Thermomicrobia</taxon>
        <taxon>Thermomicrobia incertae sedis</taxon>
        <taxon>Thermorudis</taxon>
    </lineage>
</organism>
<evidence type="ECO:0000256" key="5">
    <source>
        <dbReference type="ARBA" id="ARBA00022989"/>
    </source>
</evidence>
<evidence type="ECO:0000256" key="1">
    <source>
        <dbReference type="ARBA" id="ARBA00004651"/>
    </source>
</evidence>
<evidence type="ECO:0000256" key="4">
    <source>
        <dbReference type="ARBA" id="ARBA00022692"/>
    </source>
</evidence>
<dbReference type="InterPro" id="IPR050901">
    <property type="entry name" value="BP-dep_ABC_trans_perm"/>
</dbReference>
<feature type="transmembrane region" description="Helical" evidence="7">
    <location>
        <begin position="20"/>
        <end position="40"/>
    </location>
</feature>
<comment type="similarity">
    <text evidence="7">Belongs to the binding-protein-dependent transport system permease family.</text>
</comment>
<keyword evidence="6 7" id="KW-0472">Membrane</keyword>
<dbReference type="Gene3D" id="1.10.3720.10">
    <property type="entry name" value="MetI-like"/>
    <property type="match status" value="1"/>
</dbReference>
<evidence type="ECO:0000256" key="6">
    <source>
        <dbReference type="ARBA" id="ARBA00023136"/>
    </source>
</evidence>
<dbReference type="Pfam" id="PF00528">
    <property type="entry name" value="BPD_transp_1"/>
    <property type="match status" value="1"/>
</dbReference>
<keyword evidence="5 7" id="KW-1133">Transmembrane helix</keyword>
<feature type="transmembrane region" description="Helical" evidence="7">
    <location>
        <begin position="103"/>
        <end position="122"/>
    </location>
</feature>
<evidence type="ECO:0000313" key="9">
    <source>
        <dbReference type="EMBL" id="HEG90788.1"/>
    </source>
</evidence>
<name>A0A831WYD9_9BACT</name>
<reference evidence="9" key="1">
    <citation type="journal article" date="2020" name="mSystems">
        <title>Genome- and Community-Level Interaction Insights into Carbon Utilization and Element Cycling Functions of Hydrothermarchaeota in Hydrothermal Sediment.</title>
        <authorList>
            <person name="Zhou Z."/>
            <person name="Liu Y."/>
            <person name="Xu W."/>
            <person name="Pan J."/>
            <person name="Luo Z.H."/>
            <person name="Li M."/>
        </authorList>
    </citation>
    <scope>NUCLEOTIDE SEQUENCE [LARGE SCALE GENOMIC DNA]</scope>
    <source>
        <strain evidence="9">SpSt-210</strain>
    </source>
</reference>